<reference evidence="4" key="1">
    <citation type="journal article" date="2021" name="PeerJ">
        <title>Extensive microbial diversity within the chicken gut microbiome revealed by metagenomics and culture.</title>
        <authorList>
            <person name="Gilroy R."/>
            <person name="Ravi A."/>
            <person name="Getino M."/>
            <person name="Pursley I."/>
            <person name="Horton D.L."/>
            <person name="Alikhan N.F."/>
            <person name="Baker D."/>
            <person name="Gharbi K."/>
            <person name="Hall N."/>
            <person name="Watson M."/>
            <person name="Adriaenssens E.M."/>
            <person name="Foster-Nyarko E."/>
            <person name="Jarju S."/>
            <person name="Secka A."/>
            <person name="Antonio M."/>
            <person name="Oren A."/>
            <person name="Chaudhuri R.R."/>
            <person name="La Ragione R."/>
            <person name="Hildebrand F."/>
            <person name="Pallen M.J."/>
        </authorList>
    </citation>
    <scope>NUCLEOTIDE SEQUENCE</scope>
    <source>
        <strain evidence="4">Gambia16-554</strain>
    </source>
</reference>
<reference evidence="4" key="2">
    <citation type="submission" date="2021-04" db="EMBL/GenBank/DDBJ databases">
        <authorList>
            <person name="Gilroy R."/>
        </authorList>
    </citation>
    <scope>NUCLEOTIDE SEQUENCE</scope>
    <source>
        <strain evidence="4">Gambia16-554</strain>
    </source>
</reference>
<dbReference type="PANTHER" id="PTHR46708">
    <property type="entry name" value="TENASCIN"/>
    <property type="match status" value="1"/>
</dbReference>
<evidence type="ECO:0000256" key="1">
    <source>
        <dbReference type="ARBA" id="ARBA00022737"/>
    </source>
</evidence>
<feature type="region of interest" description="Disordered" evidence="2">
    <location>
        <begin position="128"/>
        <end position="152"/>
    </location>
</feature>
<feature type="compositionally biased region" description="Acidic residues" evidence="2">
    <location>
        <begin position="133"/>
        <end position="147"/>
    </location>
</feature>
<keyword evidence="1" id="KW-0677">Repeat</keyword>
<dbReference type="InterPro" id="IPR013783">
    <property type="entry name" value="Ig-like_fold"/>
</dbReference>
<gene>
    <name evidence="4" type="ORF">IAC04_04670</name>
</gene>
<protein>
    <recommendedName>
        <fullName evidence="3">Fibronectin type-III domain-containing protein</fullName>
    </recommendedName>
</protein>
<dbReference type="Gene3D" id="2.60.40.10">
    <property type="entry name" value="Immunoglobulins"/>
    <property type="match status" value="1"/>
</dbReference>
<dbReference type="Proteomes" id="UP000824115">
    <property type="component" value="Unassembled WGS sequence"/>
</dbReference>
<dbReference type="SMART" id="SM00060">
    <property type="entry name" value="FN3"/>
    <property type="match status" value="2"/>
</dbReference>
<feature type="domain" description="Fibronectin type-III" evidence="3">
    <location>
        <begin position="33"/>
        <end position="118"/>
    </location>
</feature>
<dbReference type="InterPro" id="IPR003961">
    <property type="entry name" value="FN3_dom"/>
</dbReference>
<proteinExistence type="predicted"/>
<accession>A0A9D2GRR2</accession>
<evidence type="ECO:0000256" key="2">
    <source>
        <dbReference type="SAM" id="MobiDB-lite"/>
    </source>
</evidence>
<dbReference type="SUPFAM" id="SSF49265">
    <property type="entry name" value="Fibronectin type III"/>
    <property type="match status" value="1"/>
</dbReference>
<dbReference type="InterPro" id="IPR036116">
    <property type="entry name" value="FN3_sf"/>
</dbReference>
<comment type="caution">
    <text evidence="4">The sequence shown here is derived from an EMBL/GenBank/DDBJ whole genome shotgun (WGS) entry which is preliminary data.</text>
</comment>
<dbReference type="EMBL" id="DXAW01000086">
    <property type="protein sequence ID" value="HIZ85764.1"/>
    <property type="molecule type" value="Genomic_DNA"/>
</dbReference>
<dbReference type="AlphaFoldDB" id="A0A9D2GRR2"/>
<evidence type="ECO:0000313" key="4">
    <source>
        <dbReference type="EMBL" id="HIZ85764.1"/>
    </source>
</evidence>
<dbReference type="InterPro" id="IPR050991">
    <property type="entry name" value="ECM_Regulatory_Proteins"/>
</dbReference>
<name>A0A9D2GRR2_9BACT</name>
<feature type="domain" description="Fibronectin type-III" evidence="3">
    <location>
        <begin position="146"/>
        <end position="232"/>
    </location>
</feature>
<evidence type="ECO:0000313" key="5">
    <source>
        <dbReference type="Proteomes" id="UP000824115"/>
    </source>
</evidence>
<dbReference type="PROSITE" id="PS51257">
    <property type="entry name" value="PROKAR_LIPOPROTEIN"/>
    <property type="match status" value="1"/>
</dbReference>
<evidence type="ECO:0000259" key="3">
    <source>
        <dbReference type="SMART" id="SM00060"/>
    </source>
</evidence>
<dbReference type="PANTHER" id="PTHR46708:SF2">
    <property type="entry name" value="FIBRONECTIN TYPE-III DOMAIN-CONTAINING PROTEIN"/>
    <property type="match status" value="1"/>
</dbReference>
<sequence length="540" mass="56547">MRSNFFRWAVTAFATVALVAAVSCNKPDEGEPAEAPTVALTLGTVDSTSFEVNVIPANADRVAYVLVNSGEEVPAADAILAEGTAVDIADTVTVTISDLTPETKYTVAAAAANGETLSAVATVEATTLKADGTEPDPGTDPDPDVPEGETPAVTIGDVTPAINTVTFTYTAENASEIAYVIEESPGTNPGAEAIFSKGTVVKVSDAAITVENLEAEGTYVLHLAARNGDVYSEPNRKNFRTLSSGATTDAQEFTFTEIKSQKMNSNGEVKDLTIAFGDEEGNELKVTFKCNLDANSNVAAGTYSVSKTYLDAGDIRPGEQYAPSSAGFAYLTTAEGVVTAITGGSMIVSEGEIAFNFTTNVNSISATYKGSISVAAVTSIGSTMTEDMTITFADNAVCKSMGDWSDEIRLSITDANTEMNITLMRSGSGIPIGTFGPTTYEDKNNDSFVMGQALSKKYVNGQYIPTISCYYSPSKPNNSSVNSLGTGLIYTTDAGEVIACPAYDGEITITETEGVYTINFTLKDDIGHTFSGSVDVEEAE</sequence>
<organism evidence="4 5">
    <name type="scientific">Candidatus Coprenecus stercoravium</name>
    <dbReference type="NCBI Taxonomy" id="2840735"/>
    <lineage>
        <taxon>Bacteria</taxon>
        <taxon>Pseudomonadati</taxon>
        <taxon>Bacteroidota</taxon>
        <taxon>Bacteroidia</taxon>
        <taxon>Bacteroidales</taxon>
        <taxon>Rikenellaceae</taxon>
        <taxon>Rikenellaceae incertae sedis</taxon>
        <taxon>Candidatus Coprenecus</taxon>
    </lineage>
</organism>